<feature type="region of interest" description="Disordered" evidence="1">
    <location>
        <begin position="98"/>
        <end position="121"/>
    </location>
</feature>
<evidence type="ECO:0000313" key="3">
    <source>
        <dbReference type="EMBL" id="KNF01630.1"/>
    </source>
</evidence>
<sequence>MFPILLVFLVSYLNCNAMDDFPNVPLATIVGKTPVEDTNPSNPVSFHRIGYPKNLNQHITSAGGSFDDPTRFLRLPSASDRGMVLRPSDLVLPGWLRERPREYGPPQGQNEKQHGSSPGALITGLKRKTTEVHNSINSSHLPGPAVSSSIETILPRKRGFRLLGFDIIPEGCAKEPKVDKPLKEAEKLKTSLVPEITRKVDEYNMNLLLSKHHVETSSSRPYRTYGRLSYIDPTSRTPPSVSKNMIGSKVQLYRQDQTTMNANPYRLQFDADLLKSFAPSGQQPGLSFPLNALGKGEIVMTEAQFVKYHGRAFLDYKLPKPAELHPSNRLSGDTHRSRKLNTAACRFLSKNLSPWIRRYEEQMELDLESCVGRISAASGKSRRSIEKLTVTYLLFVEMMSTIVPRERDITNIKSELEYALKLLESIYEIEEPNDLIHDPALESKRRMIKEILGGLAVTDDAERVWHLLDIWMATSRSTLYEAITCSNQLNKITNHTKHFFWKVFASSVKRLTHDISIHLPDPIPSI</sequence>
<evidence type="ECO:0000256" key="1">
    <source>
        <dbReference type="SAM" id="MobiDB-lite"/>
    </source>
</evidence>
<dbReference type="Proteomes" id="UP000054564">
    <property type="component" value="Unassembled WGS sequence"/>
</dbReference>
<comment type="caution">
    <text evidence="3">The sequence shown here is derived from an EMBL/GenBank/DDBJ whole genome shotgun (WGS) entry which is preliminary data.</text>
</comment>
<evidence type="ECO:0000313" key="4">
    <source>
        <dbReference type="Proteomes" id="UP000054564"/>
    </source>
</evidence>
<dbReference type="AlphaFoldDB" id="A0A0L0VRK0"/>
<feature type="chain" id="PRO_5005549786" evidence="2">
    <location>
        <begin position="18"/>
        <end position="526"/>
    </location>
</feature>
<dbReference type="EMBL" id="AJIL01000028">
    <property type="protein sequence ID" value="KNF01630.1"/>
    <property type="molecule type" value="Genomic_DNA"/>
</dbReference>
<accession>A0A0L0VRK0</accession>
<gene>
    <name evidence="3" type="ORF">PSTG_05062</name>
</gene>
<keyword evidence="2" id="KW-0732">Signal</keyword>
<dbReference type="OrthoDB" id="10681454at2759"/>
<feature type="signal peptide" evidence="2">
    <location>
        <begin position="1"/>
        <end position="17"/>
    </location>
</feature>
<name>A0A0L0VRK0_9BASI</name>
<keyword evidence="4" id="KW-1185">Reference proteome</keyword>
<protein>
    <submittedName>
        <fullName evidence="3">Uncharacterized protein</fullName>
    </submittedName>
</protein>
<proteinExistence type="predicted"/>
<evidence type="ECO:0000256" key="2">
    <source>
        <dbReference type="SAM" id="SignalP"/>
    </source>
</evidence>
<reference evidence="4" key="1">
    <citation type="submission" date="2014-03" db="EMBL/GenBank/DDBJ databases">
        <title>The Genome Sequence of Puccinia striiformis f. sp. tritici PST-78.</title>
        <authorList>
            <consortium name="The Broad Institute Genome Sequencing Platform"/>
            <person name="Cuomo C."/>
            <person name="Hulbert S."/>
            <person name="Chen X."/>
            <person name="Walker B."/>
            <person name="Young S.K."/>
            <person name="Zeng Q."/>
            <person name="Gargeya S."/>
            <person name="Fitzgerald M."/>
            <person name="Haas B."/>
            <person name="Abouelleil A."/>
            <person name="Alvarado L."/>
            <person name="Arachchi H.M."/>
            <person name="Berlin A.M."/>
            <person name="Chapman S.B."/>
            <person name="Goldberg J."/>
            <person name="Griggs A."/>
            <person name="Gujja S."/>
            <person name="Hansen M."/>
            <person name="Howarth C."/>
            <person name="Imamovic A."/>
            <person name="Larimer J."/>
            <person name="McCowan C."/>
            <person name="Montmayeur A."/>
            <person name="Murphy C."/>
            <person name="Neiman D."/>
            <person name="Pearson M."/>
            <person name="Priest M."/>
            <person name="Roberts A."/>
            <person name="Saif S."/>
            <person name="Shea T."/>
            <person name="Sisk P."/>
            <person name="Sykes S."/>
            <person name="Wortman J."/>
            <person name="Nusbaum C."/>
            <person name="Birren B."/>
        </authorList>
    </citation>
    <scope>NUCLEOTIDE SEQUENCE [LARGE SCALE GENOMIC DNA]</scope>
    <source>
        <strain evidence="4">race PST-78</strain>
    </source>
</reference>
<organism evidence="3 4">
    <name type="scientific">Puccinia striiformis f. sp. tritici PST-78</name>
    <dbReference type="NCBI Taxonomy" id="1165861"/>
    <lineage>
        <taxon>Eukaryota</taxon>
        <taxon>Fungi</taxon>
        <taxon>Dikarya</taxon>
        <taxon>Basidiomycota</taxon>
        <taxon>Pucciniomycotina</taxon>
        <taxon>Pucciniomycetes</taxon>
        <taxon>Pucciniales</taxon>
        <taxon>Pucciniaceae</taxon>
        <taxon>Puccinia</taxon>
    </lineage>
</organism>